<accession>A0A2P4X084</accession>
<dbReference type="GO" id="GO:0003676">
    <property type="term" value="F:nucleic acid binding"/>
    <property type="evidence" value="ECO:0007669"/>
    <property type="project" value="InterPro"/>
</dbReference>
<sequence>MSELVKPSGHTSAPLQSLPVPADCWKSMSLDFSQTVTTCFAGTKLIMSTVGHPQADGQTERANDVLEYTPRSVFRDSSESLC</sequence>
<gene>
    <name evidence="1" type="ORF">PHPALM_36319</name>
</gene>
<dbReference type="Gene3D" id="3.30.420.10">
    <property type="entry name" value="Ribonuclease H-like superfamily/Ribonuclease H"/>
    <property type="match status" value="1"/>
</dbReference>
<evidence type="ECO:0000313" key="2">
    <source>
        <dbReference type="Proteomes" id="UP000237271"/>
    </source>
</evidence>
<dbReference type="InterPro" id="IPR036397">
    <property type="entry name" value="RNaseH_sf"/>
</dbReference>
<dbReference type="AlphaFoldDB" id="A0A2P4X084"/>
<dbReference type="EMBL" id="NCKW01020124">
    <property type="protein sequence ID" value="POM58962.1"/>
    <property type="molecule type" value="Genomic_DNA"/>
</dbReference>
<dbReference type="OrthoDB" id="115435at2759"/>
<dbReference type="Proteomes" id="UP000237271">
    <property type="component" value="Unassembled WGS sequence"/>
</dbReference>
<protein>
    <submittedName>
        <fullName evidence="1">Pol protein</fullName>
    </submittedName>
</protein>
<name>A0A2P4X084_9STRA</name>
<evidence type="ECO:0000313" key="1">
    <source>
        <dbReference type="EMBL" id="POM58962.1"/>
    </source>
</evidence>
<dbReference type="SUPFAM" id="SSF53098">
    <property type="entry name" value="Ribonuclease H-like"/>
    <property type="match status" value="1"/>
</dbReference>
<comment type="caution">
    <text evidence="1">The sequence shown here is derived from an EMBL/GenBank/DDBJ whole genome shotgun (WGS) entry which is preliminary data.</text>
</comment>
<dbReference type="InterPro" id="IPR012337">
    <property type="entry name" value="RNaseH-like_sf"/>
</dbReference>
<proteinExistence type="predicted"/>
<reference evidence="1 2" key="1">
    <citation type="journal article" date="2017" name="Genome Biol. Evol.">
        <title>Phytophthora megakarya and P. palmivora, closely related causal agents of cacao black pod rot, underwent increases in genome sizes and gene numbers by different mechanisms.</title>
        <authorList>
            <person name="Ali S.S."/>
            <person name="Shao J."/>
            <person name="Lary D.J."/>
            <person name="Kronmiller B."/>
            <person name="Shen D."/>
            <person name="Strem M.D."/>
            <person name="Amoako-Attah I."/>
            <person name="Akrofi A.Y."/>
            <person name="Begoude B.A."/>
            <person name="Ten Hoopen G.M."/>
            <person name="Coulibaly K."/>
            <person name="Kebe B.I."/>
            <person name="Melnick R.L."/>
            <person name="Guiltinan M.J."/>
            <person name="Tyler B.M."/>
            <person name="Meinhardt L.W."/>
            <person name="Bailey B.A."/>
        </authorList>
    </citation>
    <scope>NUCLEOTIDE SEQUENCE [LARGE SCALE GENOMIC DNA]</scope>
    <source>
        <strain evidence="2">sbr112.9</strain>
    </source>
</reference>
<keyword evidence="2" id="KW-1185">Reference proteome</keyword>
<organism evidence="1 2">
    <name type="scientific">Phytophthora palmivora</name>
    <dbReference type="NCBI Taxonomy" id="4796"/>
    <lineage>
        <taxon>Eukaryota</taxon>
        <taxon>Sar</taxon>
        <taxon>Stramenopiles</taxon>
        <taxon>Oomycota</taxon>
        <taxon>Peronosporomycetes</taxon>
        <taxon>Peronosporales</taxon>
        <taxon>Peronosporaceae</taxon>
        <taxon>Phytophthora</taxon>
    </lineage>
</organism>